<evidence type="ECO:0000313" key="2">
    <source>
        <dbReference type="EMBL" id="SPZ37906.1"/>
    </source>
</evidence>
<dbReference type="Proteomes" id="UP000251211">
    <property type="component" value="Unassembled WGS sequence"/>
</dbReference>
<evidence type="ECO:0000256" key="1">
    <source>
        <dbReference type="SAM" id="Phobius"/>
    </source>
</evidence>
<gene>
    <name evidence="2" type="ORF">NCTC13229_01369</name>
</gene>
<dbReference type="RefSeq" id="WP_160118499.1">
    <property type="nucleotide sequence ID" value="NZ_QTTP01000001.1"/>
</dbReference>
<dbReference type="EMBL" id="UAUI01000002">
    <property type="protein sequence ID" value="SPZ37906.1"/>
    <property type="molecule type" value="Genomic_DNA"/>
</dbReference>
<organism evidence="2 3">
    <name type="scientific">Rhodococcus wratislaviensis</name>
    <name type="common">Tsukamurella wratislaviensis</name>
    <dbReference type="NCBI Taxonomy" id="44752"/>
    <lineage>
        <taxon>Bacteria</taxon>
        <taxon>Bacillati</taxon>
        <taxon>Actinomycetota</taxon>
        <taxon>Actinomycetes</taxon>
        <taxon>Mycobacteriales</taxon>
        <taxon>Nocardiaceae</taxon>
        <taxon>Rhodococcus</taxon>
    </lineage>
</organism>
<keyword evidence="1" id="KW-1133">Transmembrane helix</keyword>
<feature type="transmembrane region" description="Helical" evidence="1">
    <location>
        <begin position="27"/>
        <end position="47"/>
    </location>
</feature>
<comment type="caution">
    <text evidence="2">The sequence shown here is derived from an EMBL/GenBank/DDBJ whole genome shotgun (WGS) entry which is preliminary data.</text>
</comment>
<proteinExistence type="predicted"/>
<keyword evidence="1" id="KW-0472">Membrane</keyword>
<keyword evidence="1" id="KW-0812">Transmembrane</keyword>
<sequence length="210" mass="22354">MTQTHAGARRKRVPAEHRVLGIDRRTLPPALFVIAVFLLLTVVVPRIDASIDWDDPIRAGEQLALTDTIAFTPATGWDIETGFRVGQGESGRKAGDATIAGDGITFQVSPDSFDGTPDQLLDQVEKVTSRTTDPTFRVEGNRSTLTTTTGQTGVVQPYSSLDVDGLVAAFVFDGTGLKITAYGPPTQMTAAAENIRAMIASIHTVDGNNA</sequence>
<name>A0AB38F8Y3_RHOWR</name>
<reference evidence="2 3" key="1">
    <citation type="submission" date="2018-06" db="EMBL/GenBank/DDBJ databases">
        <authorList>
            <consortium name="Pathogen Informatics"/>
            <person name="Doyle S."/>
        </authorList>
    </citation>
    <scope>NUCLEOTIDE SEQUENCE [LARGE SCALE GENOMIC DNA]</scope>
    <source>
        <strain evidence="2 3">NCTC13229</strain>
    </source>
</reference>
<protein>
    <submittedName>
        <fullName evidence="2">Uncharacterized protein</fullName>
    </submittedName>
</protein>
<accession>A0AB38F8Y3</accession>
<dbReference type="AlphaFoldDB" id="A0AB38F8Y3"/>
<evidence type="ECO:0000313" key="3">
    <source>
        <dbReference type="Proteomes" id="UP000251211"/>
    </source>
</evidence>